<name>A0ABW0KFD2_9BACL</name>
<dbReference type="Proteomes" id="UP001596044">
    <property type="component" value="Unassembled WGS sequence"/>
</dbReference>
<evidence type="ECO:0000313" key="3">
    <source>
        <dbReference type="Proteomes" id="UP001596044"/>
    </source>
</evidence>
<organism evidence="2 3">
    <name type="scientific">Paenibacillus aestuarii</name>
    <dbReference type="NCBI Taxonomy" id="516965"/>
    <lineage>
        <taxon>Bacteria</taxon>
        <taxon>Bacillati</taxon>
        <taxon>Bacillota</taxon>
        <taxon>Bacilli</taxon>
        <taxon>Bacillales</taxon>
        <taxon>Paenibacillaceae</taxon>
        <taxon>Paenibacillus</taxon>
    </lineage>
</organism>
<gene>
    <name evidence="2" type="ORF">ACFPOG_27575</name>
</gene>
<accession>A0ABW0KFD2</accession>
<comment type="caution">
    <text evidence="2">The sequence shown here is derived from an EMBL/GenBank/DDBJ whole genome shotgun (WGS) entry which is preliminary data.</text>
</comment>
<evidence type="ECO:0000313" key="2">
    <source>
        <dbReference type="EMBL" id="MFC5451969.1"/>
    </source>
</evidence>
<keyword evidence="3" id="KW-1185">Reference proteome</keyword>
<evidence type="ECO:0000256" key="1">
    <source>
        <dbReference type="SAM" id="MobiDB-lite"/>
    </source>
</evidence>
<feature type="compositionally biased region" description="Gly residues" evidence="1">
    <location>
        <begin position="77"/>
        <end position="88"/>
    </location>
</feature>
<protein>
    <submittedName>
        <fullName evidence="2">Uncharacterized protein</fullName>
    </submittedName>
</protein>
<feature type="region of interest" description="Disordered" evidence="1">
    <location>
        <begin position="38"/>
        <end position="115"/>
    </location>
</feature>
<reference evidence="3" key="1">
    <citation type="journal article" date="2019" name="Int. J. Syst. Evol. Microbiol.">
        <title>The Global Catalogue of Microorganisms (GCM) 10K type strain sequencing project: providing services to taxonomists for standard genome sequencing and annotation.</title>
        <authorList>
            <consortium name="The Broad Institute Genomics Platform"/>
            <consortium name="The Broad Institute Genome Sequencing Center for Infectious Disease"/>
            <person name="Wu L."/>
            <person name="Ma J."/>
        </authorList>
    </citation>
    <scope>NUCLEOTIDE SEQUENCE [LARGE SCALE GENOMIC DNA]</scope>
    <source>
        <strain evidence="3">KACC 11904</strain>
    </source>
</reference>
<dbReference type="RefSeq" id="WP_270879831.1">
    <property type="nucleotide sequence ID" value="NZ_JAQFVF010000027.1"/>
</dbReference>
<proteinExistence type="predicted"/>
<dbReference type="EMBL" id="JBHSMJ010000040">
    <property type="protein sequence ID" value="MFC5451969.1"/>
    <property type="molecule type" value="Genomic_DNA"/>
</dbReference>
<feature type="compositionally biased region" description="Polar residues" evidence="1">
    <location>
        <begin position="92"/>
        <end position="115"/>
    </location>
</feature>
<sequence length="115" mass="12248">MKRSKWLKWQIGAVVIAIVFYLFQEVKASPEFLAAAAAATKQKAPVVEQQKPEPAFGNGSAPGNETRSKSRREGRRGGVAQGNGGNRAGNGSDNLNQGRSSTNAQVQPHTRSQAS</sequence>